<dbReference type="GO" id="GO:0050136">
    <property type="term" value="F:NADH dehydrogenase (quinone) (non-electrogenic) activity"/>
    <property type="evidence" value="ECO:0007669"/>
    <property type="project" value="UniProtKB-UniRule"/>
</dbReference>
<dbReference type="Proteomes" id="UP000006876">
    <property type="component" value="Chromosome"/>
</dbReference>
<dbReference type="RefSeq" id="WP_013392152.1">
    <property type="nucleotide sequence ID" value="NC_014640.1"/>
</dbReference>
<dbReference type="PRINTS" id="PR01434">
    <property type="entry name" value="NADHDHGNASE5"/>
</dbReference>
<dbReference type="GO" id="GO:0048038">
    <property type="term" value="F:quinone binding"/>
    <property type="evidence" value="ECO:0007669"/>
    <property type="project" value="UniProtKB-KW"/>
</dbReference>
<dbReference type="GO" id="GO:0012505">
    <property type="term" value="C:endomembrane system"/>
    <property type="evidence" value="ECO:0007669"/>
    <property type="project" value="UniProtKB-SubCell"/>
</dbReference>
<evidence type="ECO:0000256" key="1">
    <source>
        <dbReference type="ARBA" id="ARBA00004127"/>
    </source>
</evidence>
<dbReference type="PATRIC" id="fig|762376.5.peg.1468"/>
<dbReference type="NCBIfam" id="TIGR01770">
    <property type="entry name" value="NDH_I_N"/>
    <property type="match status" value="1"/>
</dbReference>
<reference evidence="8 9" key="1">
    <citation type="journal article" date="2011" name="J. Bacteriol.">
        <title>Complete genome sequence of the haloaromatic acid-degrading bacterium Achromobacter xylosoxidans A8.</title>
        <authorList>
            <person name="Strnad H."/>
            <person name="Ridl J."/>
            <person name="Paces J."/>
            <person name="Kolar M."/>
            <person name="Vlcek C."/>
            <person name="Paces V."/>
        </authorList>
    </citation>
    <scope>NUCLEOTIDE SEQUENCE [LARGE SCALE GENOMIC DNA]</scope>
    <source>
        <strain evidence="8 9">A8</strain>
    </source>
</reference>
<evidence type="ECO:0000313" key="8">
    <source>
        <dbReference type="EMBL" id="ADP14809.1"/>
    </source>
</evidence>
<feature type="transmembrane region" description="Helical" evidence="5">
    <location>
        <begin position="242"/>
        <end position="264"/>
    </location>
</feature>
<dbReference type="eggNOG" id="COG1007">
    <property type="taxonomic scope" value="Bacteria"/>
</dbReference>
<dbReference type="HAMAP" id="MF_00445">
    <property type="entry name" value="NDH1_NuoN_1"/>
    <property type="match status" value="1"/>
</dbReference>
<evidence type="ECO:0000256" key="6">
    <source>
        <dbReference type="RuleBase" id="RU000320"/>
    </source>
</evidence>
<dbReference type="EC" id="7.1.1.-" evidence="5"/>
<feature type="transmembrane region" description="Helical" evidence="5">
    <location>
        <begin position="39"/>
        <end position="58"/>
    </location>
</feature>
<feature type="transmembrane region" description="Helical" evidence="5">
    <location>
        <begin position="411"/>
        <end position="435"/>
    </location>
</feature>
<sequence length="494" mass="52573">MMQSQIDFALATPEILLLVFGLAILLVDAVSNHPERKPTFLLTMLALGVLTVVSALQWKNGVVGSTFNGLYVTDELSHLLKIASYIAVAATLVYGRVYAQVRDMMRGGELYVLTLFALLGQMVMISSGNLISIYLGLELMSLALYALIALRRDDVVATEAAMKYFVLGALASGFLLYGMSMIYGATGHLDLAEVSKVIAAGKAEKLALVFGIVFLVSGLAFKLGAVPFHMWVPDVYQGSPTAVTLILGAAPKLAAFAITLRLLVDGLHGLAADWQPMLMILAVLSLAIGNLTAIAQTNFKRMLAYSTISHMGFVLLGLMSGSVAGKPELSSAAYGASLFYMLTYVLTTLASFGIVLLLSRQGFECEHIDDLKGLNRRSPWHAAIVLLLMFSLAGIPPLVGFYAKLAVLQALISAGHVTLAVIAVLFSLIGAFYYLRVVKVVYFDEPAADAAPMVATCGQRGVLSVNGALILILGILPGGLMALCVQAIRSSLSL</sequence>
<proteinExistence type="inferred from homology"/>
<keyword evidence="5" id="KW-1278">Translocase</keyword>
<feature type="transmembrane region" description="Helical" evidence="5">
    <location>
        <begin position="133"/>
        <end position="150"/>
    </location>
</feature>
<evidence type="ECO:0000256" key="4">
    <source>
        <dbReference type="ARBA" id="ARBA00023136"/>
    </source>
</evidence>
<feature type="transmembrane region" description="Helical" evidence="5">
    <location>
        <begin position="206"/>
        <end position="230"/>
    </location>
</feature>
<organism evidence="8 9">
    <name type="scientific">Achromobacter xylosoxidans (strain A8)</name>
    <dbReference type="NCBI Taxonomy" id="762376"/>
    <lineage>
        <taxon>Bacteria</taxon>
        <taxon>Pseudomonadati</taxon>
        <taxon>Pseudomonadota</taxon>
        <taxon>Betaproteobacteria</taxon>
        <taxon>Burkholderiales</taxon>
        <taxon>Alcaligenaceae</taxon>
        <taxon>Achromobacter</taxon>
    </lineage>
</organism>
<dbReference type="STRING" id="762376.AXYL_01471"/>
<evidence type="ECO:0000256" key="5">
    <source>
        <dbReference type="HAMAP-Rule" id="MF_00445"/>
    </source>
</evidence>
<dbReference type="EMBL" id="CP002287">
    <property type="protein sequence ID" value="ADP14809.1"/>
    <property type="molecule type" value="Genomic_DNA"/>
</dbReference>
<feature type="domain" description="NADH:quinone oxidoreductase/Mrp antiporter transmembrane" evidence="7">
    <location>
        <begin position="127"/>
        <end position="429"/>
    </location>
</feature>
<dbReference type="GO" id="GO:0008137">
    <property type="term" value="F:NADH dehydrogenase (ubiquinone) activity"/>
    <property type="evidence" value="ECO:0007669"/>
    <property type="project" value="InterPro"/>
</dbReference>
<feature type="transmembrane region" description="Helical" evidence="5">
    <location>
        <begin position="110"/>
        <end position="127"/>
    </location>
</feature>
<dbReference type="GO" id="GO:0042773">
    <property type="term" value="P:ATP synthesis coupled electron transport"/>
    <property type="evidence" value="ECO:0007669"/>
    <property type="project" value="InterPro"/>
</dbReference>
<protein>
    <recommendedName>
        <fullName evidence="5">NADH-quinone oxidoreductase subunit N</fullName>
        <ecNumber evidence="5">7.1.1.-</ecNumber>
    </recommendedName>
    <alternativeName>
        <fullName evidence="5">NADH dehydrogenase I subunit N</fullName>
    </alternativeName>
    <alternativeName>
        <fullName evidence="5">NDH-1 subunit N</fullName>
    </alternativeName>
</protein>
<feature type="transmembrane region" description="Helical" evidence="5">
    <location>
        <begin position="6"/>
        <end position="27"/>
    </location>
</feature>
<gene>
    <name evidence="5 8" type="primary">nuoN</name>
    <name evidence="8" type="ordered locus">AXYL_01471</name>
</gene>
<evidence type="ECO:0000256" key="2">
    <source>
        <dbReference type="ARBA" id="ARBA00022692"/>
    </source>
</evidence>
<keyword evidence="8" id="KW-0560">Oxidoreductase</keyword>
<feature type="transmembrane region" description="Helical" evidence="5">
    <location>
        <begin position="276"/>
        <end position="295"/>
    </location>
</feature>
<feature type="transmembrane region" description="Helical" evidence="5">
    <location>
        <begin position="162"/>
        <end position="186"/>
    </location>
</feature>
<dbReference type="OrthoDB" id="9768329at2"/>
<dbReference type="NCBIfam" id="NF004442">
    <property type="entry name" value="PRK05777.1-5"/>
    <property type="match status" value="1"/>
</dbReference>
<comment type="subunit">
    <text evidence="5">NDH-1 is composed of 14 different subunits. Subunits NuoA, H, J, K, L, M, N constitute the membrane sector of the complex.</text>
</comment>
<feature type="transmembrane region" description="Helical" evidence="5">
    <location>
        <begin position="337"/>
        <end position="359"/>
    </location>
</feature>
<accession>E3HS17</accession>
<feature type="transmembrane region" description="Helical" evidence="5">
    <location>
        <begin position="78"/>
        <end position="98"/>
    </location>
</feature>
<feature type="transmembrane region" description="Helical" evidence="5">
    <location>
        <begin position="302"/>
        <end position="325"/>
    </location>
</feature>
<dbReference type="KEGG" id="axy:AXYL_01471"/>
<keyword evidence="5" id="KW-0813">Transport</keyword>
<dbReference type="InterPro" id="IPR010096">
    <property type="entry name" value="NADH-Q_OxRdtase_suN/2"/>
</dbReference>
<name>E3HS17_ACHXA</name>
<feature type="transmembrane region" description="Helical" evidence="5">
    <location>
        <begin position="380"/>
        <end position="399"/>
    </location>
</feature>
<feature type="transmembrane region" description="Helical" evidence="5">
    <location>
        <begin position="468"/>
        <end position="488"/>
    </location>
</feature>
<comment type="catalytic activity">
    <reaction evidence="5">
        <text>a quinone + NADH + 5 H(+)(in) = a quinol + NAD(+) + 4 H(+)(out)</text>
        <dbReference type="Rhea" id="RHEA:57888"/>
        <dbReference type="ChEBI" id="CHEBI:15378"/>
        <dbReference type="ChEBI" id="CHEBI:24646"/>
        <dbReference type="ChEBI" id="CHEBI:57540"/>
        <dbReference type="ChEBI" id="CHEBI:57945"/>
        <dbReference type="ChEBI" id="CHEBI:132124"/>
    </reaction>
</comment>
<keyword evidence="5" id="KW-0874">Quinone</keyword>
<evidence type="ECO:0000313" key="9">
    <source>
        <dbReference type="Proteomes" id="UP000006876"/>
    </source>
</evidence>
<comment type="function">
    <text evidence="5">NDH-1 shuttles electrons from NADH, via FMN and iron-sulfur (Fe-S) centers, to quinones in the respiratory chain. The immediate electron acceptor for the enzyme in this species is believed to be ubiquinone. Couples the redox reaction to proton translocation (for every two electrons transferred, four hydrogen ions are translocated across the cytoplasmic membrane), and thus conserves the redox energy in a proton gradient.</text>
</comment>
<dbReference type="GO" id="GO:0005886">
    <property type="term" value="C:plasma membrane"/>
    <property type="evidence" value="ECO:0007669"/>
    <property type="project" value="UniProtKB-SubCell"/>
</dbReference>
<comment type="subcellular location">
    <subcellularLocation>
        <location evidence="5">Cell membrane</location>
        <topology evidence="5">Multi-pass membrane protein</topology>
    </subcellularLocation>
    <subcellularLocation>
        <location evidence="1">Endomembrane system</location>
        <topology evidence="1">Multi-pass membrane protein</topology>
    </subcellularLocation>
    <subcellularLocation>
        <location evidence="6">Membrane</location>
        <topology evidence="6">Multi-pass membrane protein</topology>
    </subcellularLocation>
</comment>
<dbReference type="Pfam" id="PF00361">
    <property type="entry name" value="Proton_antipo_M"/>
    <property type="match status" value="1"/>
</dbReference>
<keyword evidence="5" id="KW-0830">Ubiquinone</keyword>
<dbReference type="InterPro" id="IPR001750">
    <property type="entry name" value="ND/Mrp_TM"/>
</dbReference>
<dbReference type="PANTHER" id="PTHR22773">
    <property type="entry name" value="NADH DEHYDROGENASE"/>
    <property type="match status" value="1"/>
</dbReference>
<dbReference type="AlphaFoldDB" id="E3HS17"/>
<comment type="similarity">
    <text evidence="5">Belongs to the complex I subunit 2 family.</text>
</comment>
<evidence type="ECO:0000256" key="3">
    <source>
        <dbReference type="ARBA" id="ARBA00022989"/>
    </source>
</evidence>
<keyword evidence="3 5" id="KW-1133">Transmembrane helix</keyword>
<evidence type="ECO:0000259" key="7">
    <source>
        <dbReference type="Pfam" id="PF00361"/>
    </source>
</evidence>
<dbReference type="HOGENOM" id="CLU_007100_1_3_4"/>
<keyword evidence="5" id="KW-1003">Cell membrane</keyword>
<keyword evidence="5" id="KW-0520">NAD</keyword>
<keyword evidence="2 5" id="KW-0812">Transmembrane</keyword>
<keyword evidence="4 5" id="KW-0472">Membrane</keyword>